<dbReference type="KEGG" id="dov:DSCO28_09620"/>
<accession>A0A5K7ZHD6</accession>
<organism evidence="2 3">
    <name type="scientific">Desulfosarcina ovata subsp. sediminis</name>
    <dbReference type="NCBI Taxonomy" id="885957"/>
    <lineage>
        <taxon>Bacteria</taxon>
        <taxon>Pseudomonadati</taxon>
        <taxon>Thermodesulfobacteriota</taxon>
        <taxon>Desulfobacteria</taxon>
        <taxon>Desulfobacterales</taxon>
        <taxon>Desulfosarcinaceae</taxon>
        <taxon>Desulfosarcina</taxon>
    </lineage>
</organism>
<evidence type="ECO:0008006" key="4">
    <source>
        <dbReference type="Google" id="ProtNLM"/>
    </source>
</evidence>
<feature type="transmembrane region" description="Helical" evidence="1">
    <location>
        <begin position="23"/>
        <end position="49"/>
    </location>
</feature>
<proteinExistence type="predicted"/>
<dbReference type="RefSeq" id="WP_155308561.1">
    <property type="nucleotide sequence ID" value="NZ_AP021876.1"/>
</dbReference>
<evidence type="ECO:0000256" key="1">
    <source>
        <dbReference type="SAM" id="Phobius"/>
    </source>
</evidence>
<feature type="transmembrane region" description="Helical" evidence="1">
    <location>
        <begin position="99"/>
        <end position="123"/>
    </location>
</feature>
<keyword evidence="1" id="KW-1133">Transmembrane helix</keyword>
<dbReference type="EMBL" id="AP021876">
    <property type="protein sequence ID" value="BBO80396.1"/>
    <property type="molecule type" value="Genomic_DNA"/>
</dbReference>
<protein>
    <recommendedName>
        <fullName evidence="4">Yip1 domain-containing protein</fullName>
    </recommendedName>
</protein>
<gene>
    <name evidence="2" type="ORF">DSCO28_09620</name>
</gene>
<keyword evidence="1" id="KW-0812">Transmembrane</keyword>
<keyword evidence="1" id="KW-0472">Membrane</keyword>
<reference evidence="2 3" key="1">
    <citation type="submission" date="2019-11" db="EMBL/GenBank/DDBJ databases">
        <title>Comparative genomics of hydrocarbon-degrading Desulfosarcina strains.</title>
        <authorList>
            <person name="Watanabe M."/>
            <person name="Kojima H."/>
            <person name="Fukui M."/>
        </authorList>
    </citation>
    <scope>NUCLEOTIDE SEQUENCE [LARGE SCALE GENOMIC DNA]</scope>
    <source>
        <strain evidence="2 3">28bB2T</strain>
    </source>
</reference>
<dbReference type="AlphaFoldDB" id="A0A5K7ZHD6"/>
<name>A0A5K7ZHD6_9BACT</name>
<evidence type="ECO:0000313" key="2">
    <source>
        <dbReference type="EMBL" id="BBO80396.1"/>
    </source>
</evidence>
<feature type="transmembrane region" description="Helical" evidence="1">
    <location>
        <begin position="144"/>
        <end position="165"/>
    </location>
</feature>
<evidence type="ECO:0000313" key="3">
    <source>
        <dbReference type="Proteomes" id="UP000425960"/>
    </source>
</evidence>
<dbReference type="Proteomes" id="UP000425960">
    <property type="component" value="Chromosome"/>
</dbReference>
<sequence>MQHQWPSLYVRTLTALLTRPGTFFANGFAAISMGQATAILIVSGLFFAVSGTFMAPGTASVSMGVIWFVNAIGMVAIATAIGYVALATTAGRRYAFSRLWRIFSLSSGTVLLIAWVPSAFLLTEPWKWWLIGTGMVKGLGMSKLRAVITVLFTFGATVMLIYWLLPLAHSLKSLAA</sequence>
<feature type="transmembrane region" description="Helical" evidence="1">
    <location>
        <begin position="61"/>
        <end position="87"/>
    </location>
</feature>